<evidence type="ECO:0000313" key="3">
    <source>
        <dbReference type="Proteomes" id="UP000799429"/>
    </source>
</evidence>
<sequence length="383" mass="43304">MDKLKYSRCLEHEDASIVSIGTNQSDLNQKPEDIAIECGWPYGHQEFSGETNILQRVAPLGHGSLGIVEEVRVPNRTKTFVRKQVYIPHYNRRQRLKMVQAEGDFLKSLAHPHVVKVIGTFQEGVSTGKQSYSILMSPVGDCDLKHLLDILGEQELKKDTFREQRQWLSSWFKCLSSALAYIHGQGVRHQDIKPQNIIHRGPDVFFTDFSSASNFRLGCTTSTENPARTTHMYAAPEVIAHIDHYQKHGRGTDVFALGAVFCEMRTAAQGKSVGDFQLFCRGVDDPETVDSINVGIQLTISKQRTPSLDSVLLYGNKTDRIDRWFGQDAQYTEYIKPMLRVERRSRPTASSVARSFRDTSSWSNKPCVCESQLWSLESSTVCL</sequence>
<proteinExistence type="predicted"/>
<name>A0A9P4S272_9PEZI</name>
<dbReference type="InterPro" id="IPR000719">
    <property type="entry name" value="Prot_kinase_dom"/>
</dbReference>
<dbReference type="OrthoDB" id="4062651at2759"/>
<protein>
    <submittedName>
        <fullName evidence="2">Kinase-like protein</fullName>
    </submittedName>
</protein>
<evidence type="ECO:0000259" key="1">
    <source>
        <dbReference type="PROSITE" id="PS50011"/>
    </source>
</evidence>
<dbReference type="Proteomes" id="UP000799429">
    <property type="component" value="Unassembled WGS sequence"/>
</dbReference>
<reference evidence="2" key="1">
    <citation type="journal article" date="2020" name="Stud. Mycol.">
        <title>101 Dothideomycetes genomes: a test case for predicting lifestyles and emergence of pathogens.</title>
        <authorList>
            <person name="Haridas S."/>
            <person name="Albert R."/>
            <person name="Binder M."/>
            <person name="Bloem J."/>
            <person name="Labutti K."/>
            <person name="Salamov A."/>
            <person name="Andreopoulos B."/>
            <person name="Baker S."/>
            <person name="Barry K."/>
            <person name="Bills G."/>
            <person name="Bluhm B."/>
            <person name="Cannon C."/>
            <person name="Castanera R."/>
            <person name="Culley D."/>
            <person name="Daum C."/>
            <person name="Ezra D."/>
            <person name="Gonzalez J."/>
            <person name="Henrissat B."/>
            <person name="Kuo A."/>
            <person name="Liang C."/>
            <person name="Lipzen A."/>
            <person name="Lutzoni F."/>
            <person name="Magnuson J."/>
            <person name="Mondo S."/>
            <person name="Nolan M."/>
            <person name="Ohm R."/>
            <person name="Pangilinan J."/>
            <person name="Park H.-J."/>
            <person name="Ramirez L."/>
            <person name="Alfaro M."/>
            <person name="Sun H."/>
            <person name="Tritt A."/>
            <person name="Yoshinaga Y."/>
            <person name="Zwiers L.-H."/>
            <person name="Turgeon B."/>
            <person name="Goodwin S."/>
            <person name="Spatafora J."/>
            <person name="Crous P."/>
            <person name="Grigoriev I."/>
        </authorList>
    </citation>
    <scope>NUCLEOTIDE SEQUENCE</scope>
    <source>
        <strain evidence="2">CBS 101060</strain>
    </source>
</reference>
<dbReference type="GO" id="GO:0005524">
    <property type="term" value="F:ATP binding"/>
    <property type="evidence" value="ECO:0007669"/>
    <property type="project" value="InterPro"/>
</dbReference>
<gene>
    <name evidence="2" type="ORF">M501DRAFT_943418</name>
</gene>
<dbReference type="GO" id="GO:0005737">
    <property type="term" value="C:cytoplasm"/>
    <property type="evidence" value="ECO:0007669"/>
    <property type="project" value="TreeGrafter"/>
</dbReference>
<accession>A0A9P4S272</accession>
<dbReference type="InterPro" id="IPR053235">
    <property type="entry name" value="Ser_Thr_kinase"/>
</dbReference>
<keyword evidence="3" id="KW-1185">Reference proteome</keyword>
<dbReference type="Gene3D" id="1.10.510.10">
    <property type="entry name" value="Transferase(Phosphotransferase) domain 1"/>
    <property type="match status" value="1"/>
</dbReference>
<dbReference type="CDD" id="cd00180">
    <property type="entry name" value="PKc"/>
    <property type="match status" value="1"/>
</dbReference>
<dbReference type="PANTHER" id="PTHR24361">
    <property type="entry name" value="MITOGEN-ACTIVATED KINASE KINASE KINASE"/>
    <property type="match status" value="1"/>
</dbReference>
<dbReference type="SUPFAM" id="SSF56112">
    <property type="entry name" value="Protein kinase-like (PK-like)"/>
    <property type="match status" value="1"/>
</dbReference>
<dbReference type="GO" id="GO:0004674">
    <property type="term" value="F:protein serine/threonine kinase activity"/>
    <property type="evidence" value="ECO:0007669"/>
    <property type="project" value="TreeGrafter"/>
</dbReference>
<dbReference type="Pfam" id="PF00069">
    <property type="entry name" value="Pkinase"/>
    <property type="match status" value="1"/>
</dbReference>
<dbReference type="PROSITE" id="PS50011">
    <property type="entry name" value="PROTEIN_KINASE_DOM"/>
    <property type="match status" value="1"/>
</dbReference>
<dbReference type="EMBL" id="MU006114">
    <property type="protein sequence ID" value="KAF2834871.1"/>
    <property type="molecule type" value="Genomic_DNA"/>
</dbReference>
<organism evidence="2 3">
    <name type="scientific">Patellaria atrata CBS 101060</name>
    <dbReference type="NCBI Taxonomy" id="1346257"/>
    <lineage>
        <taxon>Eukaryota</taxon>
        <taxon>Fungi</taxon>
        <taxon>Dikarya</taxon>
        <taxon>Ascomycota</taxon>
        <taxon>Pezizomycotina</taxon>
        <taxon>Dothideomycetes</taxon>
        <taxon>Dothideomycetes incertae sedis</taxon>
        <taxon>Patellariales</taxon>
        <taxon>Patellariaceae</taxon>
        <taxon>Patellaria</taxon>
    </lineage>
</organism>
<keyword evidence="2" id="KW-0418">Kinase</keyword>
<dbReference type="InterPro" id="IPR011009">
    <property type="entry name" value="Kinase-like_dom_sf"/>
</dbReference>
<feature type="domain" description="Protein kinase" evidence="1">
    <location>
        <begin position="54"/>
        <end position="363"/>
    </location>
</feature>
<keyword evidence="2" id="KW-0808">Transferase</keyword>
<comment type="caution">
    <text evidence="2">The sequence shown here is derived from an EMBL/GenBank/DDBJ whole genome shotgun (WGS) entry which is preliminary data.</text>
</comment>
<dbReference type="Gene3D" id="3.30.200.20">
    <property type="entry name" value="Phosphorylase Kinase, domain 1"/>
    <property type="match status" value="1"/>
</dbReference>
<dbReference type="SMART" id="SM00220">
    <property type="entry name" value="S_TKc"/>
    <property type="match status" value="1"/>
</dbReference>
<dbReference type="AlphaFoldDB" id="A0A9P4S272"/>
<evidence type="ECO:0000313" key="2">
    <source>
        <dbReference type="EMBL" id="KAF2834871.1"/>
    </source>
</evidence>